<reference evidence="7" key="2">
    <citation type="submission" date="2023-06" db="EMBL/GenBank/DDBJ databases">
        <authorList>
            <consortium name="Lawrence Berkeley National Laboratory"/>
            <person name="Haridas S."/>
            <person name="Hensen N."/>
            <person name="Bonometti L."/>
            <person name="Westerberg I."/>
            <person name="Brannstrom I.O."/>
            <person name="Guillou S."/>
            <person name="Cros-Aarteil S."/>
            <person name="Calhoun S."/>
            <person name="Kuo A."/>
            <person name="Mondo S."/>
            <person name="Pangilinan J."/>
            <person name="Riley R."/>
            <person name="Labutti K."/>
            <person name="Andreopoulos B."/>
            <person name="Lipzen A."/>
            <person name="Chen C."/>
            <person name="Yanf M."/>
            <person name="Daum C."/>
            <person name="Ng V."/>
            <person name="Clum A."/>
            <person name="Steindorff A."/>
            <person name="Ohm R."/>
            <person name="Martin F."/>
            <person name="Silar P."/>
            <person name="Natvig D."/>
            <person name="Lalanne C."/>
            <person name="Gautier V."/>
            <person name="Ament-Velasquez S.L."/>
            <person name="Kruys A."/>
            <person name="Hutchinson M.I."/>
            <person name="Powell A.J."/>
            <person name="Barry K."/>
            <person name="Miller A.N."/>
            <person name="Grigoriev I.V."/>
            <person name="Debuchy R."/>
            <person name="Gladieux P."/>
            <person name="Thoren M.H."/>
            <person name="Johannesson H."/>
        </authorList>
    </citation>
    <scope>NUCLEOTIDE SEQUENCE</scope>
    <source>
        <strain evidence="7">CBS 168.71</strain>
    </source>
</reference>
<dbReference type="CDD" id="cd11040">
    <property type="entry name" value="CYP7_CYP8-like"/>
    <property type="match status" value="1"/>
</dbReference>
<evidence type="ECO:0000256" key="2">
    <source>
        <dbReference type="ARBA" id="ARBA00010617"/>
    </source>
</evidence>
<dbReference type="PANTHER" id="PTHR47582:SF1">
    <property type="entry name" value="P450, PUTATIVE (EUROFUNG)-RELATED"/>
    <property type="match status" value="1"/>
</dbReference>
<dbReference type="InterPro" id="IPR002403">
    <property type="entry name" value="Cyt_P450_E_grp-IV"/>
</dbReference>
<gene>
    <name evidence="7" type="ORF">B0H64DRAFT_329430</name>
</gene>
<dbReference type="Pfam" id="PF00067">
    <property type="entry name" value="p450"/>
    <property type="match status" value="1"/>
</dbReference>
<evidence type="ECO:0000256" key="1">
    <source>
        <dbReference type="ARBA" id="ARBA00001971"/>
    </source>
</evidence>
<dbReference type="AlphaFoldDB" id="A0AAE0HAJ1"/>
<dbReference type="PRINTS" id="PR00465">
    <property type="entry name" value="EP450IV"/>
</dbReference>
<evidence type="ECO:0000256" key="5">
    <source>
        <dbReference type="ARBA" id="ARBA00023033"/>
    </source>
</evidence>
<evidence type="ECO:0000256" key="3">
    <source>
        <dbReference type="ARBA" id="ARBA00022723"/>
    </source>
</evidence>
<dbReference type="InterPro" id="IPR053007">
    <property type="entry name" value="CYP450_monoxygenase_sec-met"/>
</dbReference>
<protein>
    <submittedName>
        <fullName evidence="7">Cytochrome P450</fullName>
    </submittedName>
</protein>
<evidence type="ECO:0000256" key="4">
    <source>
        <dbReference type="ARBA" id="ARBA00023004"/>
    </source>
</evidence>
<dbReference type="GO" id="GO:0005506">
    <property type="term" value="F:iron ion binding"/>
    <property type="evidence" value="ECO:0007669"/>
    <property type="project" value="InterPro"/>
</dbReference>
<keyword evidence="4 6" id="KW-0408">Iron</keyword>
<feature type="binding site" description="axial binding residue" evidence="6">
    <location>
        <position position="458"/>
    </location>
    <ligand>
        <name>heme</name>
        <dbReference type="ChEBI" id="CHEBI:30413"/>
    </ligand>
    <ligandPart>
        <name>Fe</name>
        <dbReference type="ChEBI" id="CHEBI:18248"/>
    </ligandPart>
</feature>
<comment type="cofactor">
    <cofactor evidence="1 6">
        <name>heme</name>
        <dbReference type="ChEBI" id="CHEBI:30413"/>
    </cofactor>
</comment>
<dbReference type="Proteomes" id="UP001278766">
    <property type="component" value="Unassembled WGS sequence"/>
</dbReference>
<dbReference type="InterPro" id="IPR001128">
    <property type="entry name" value="Cyt_P450"/>
</dbReference>
<evidence type="ECO:0000313" key="8">
    <source>
        <dbReference type="Proteomes" id="UP001278766"/>
    </source>
</evidence>
<comment type="similarity">
    <text evidence="2">Belongs to the cytochrome P450 family.</text>
</comment>
<evidence type="ECO:0000256" key="6">
    <source>
        <dbReference type="PIRSR" id="PIRSR602403-1"/>
    </source>
</evidence>
<dbReference type="GO" id="GO:0020037">
    <property type="term" value="F:heme binding"/>
    <property type="evidence" value="ECO:0007669"/>
    <property type="project" value="InterPro"/>
</dbReference>
<dbReference type="SUPFAM" id="SSF48264">
    <property type="entry name" value="Cytochrome P450"/>
    <property type="match status" value="1"/>
</dbReference>
<accession>A0AAE0HAJ1</accession>
<dbReference type="GO" id="GO:0016705">
    <property type="term" value="F:oxidoreductase activity, acting on paired donors, with incorporation or reduction of molecular oxygen"/>
    <property type="evidence" value="ECO:0007669"/>
    <property type="project" value="InterPro"/>
</dbReference>
<keyword evidence="8" id="KW-1185">Reference proteome</keyword>
<dbReference type="GeneID" id="87837829"/>
<comment type="caution">
    <text evidence="7">The sequence shown here is derived from an EMBL/GenBank/DDBJ whole genome shotgun (WGS) entry which is preliminary data.</text>
</comment>
<evidence type="ECO:0000313" key="7">
    <source>
        <dbReference type="EMBL" id="KAK3291996.1"/>
    </source>
</evidence>
<keyword evidence="3 6" id="KW-0479">Metal-binding</keyword>
<keyword evidence="5" id="KW-0503">Monooxygenase</keyword>
<reference evidence="7" key="1">
    <citation type="journal article" date="2023" name="Mol. Phylogenet. Evol.">
        <title>Genome-scale phylogeny and comparative genomics of the fungal order Sordariales.</title>
        <authorList>
            <person name="Hensen N."/>
            <person name="Bonometti L."/>
            <person name="Westerberg I."/>
            <person name="Brannstrom I.O."/>
            <person name="Guillou S."/>
            <person name="Cros-Aarteil S."/>
            <person name="Calhoun S."/>
            <person name="Haridas S."/>
            <person name="Kuo A."/>
            <person name="Mondo S."/>
            <person name="Pangilinan J."/>
            <person name="Riley R."/>
            <person name="LaButti K."/>
            <person name="Andreopoulos B."/>
            <person name="Lipzen A."/>
            <person name="Chen C."/>
            <person name="Yan M."/>
            <person name="Daum C."/>
            <person name="Ng V."/>
            <person name="Clum A."/>
            <person name="Steindorff A."/>
            <person name="Ohm R.A."/>
            <person name="Martin F."/>
            <person name="Silar P."/>
            <person name="Natvig D.O."/>
            <person name="Lalanne C."/>
            <person name="Gautier V."/>
            <person name="Ament-Velasquez S.L."/>
            <person name="Kruys A."/>
            <person name="Hutchinson M.I."/>
            <person name="Powell A.J."/>
            <person name="Barry K."/>
            <person name="Miller A.N."/>
            <person name="Grigoriev I.V."/>
            <person name="Debuchy R."/>
            <person name="Gladieux P."/>
            <person name="Hiltunen Thoren M."/>
            <person name="Johannesson H."/>
        </authorList>
    </citation>
    <scope>NUCLEOTIDE SEQUENCE</scope>
    <source>
        <strain evidence="7">CBS 168.71</strain>
    </source>
</reference>
<organism evidence="7 8">
    <name type="scientific">Chaetomium fimeti</name>
    <dbReference type="NCBI Taxonomy" id="1854472"/>
    <lineage>
        <taxon>Eukaryota</taxon>
        <taxon>Fungi</taxon>
        <taxon>Dikarya</taxon>
        <taxon>Ascomycota</taxon>
        <taxon>Pezizomycotina</taxon>
        <taxon>Sordariomycetes</taxon>
        <taxon>Sordariomycetidae</taxon>
        <taxon>Sordariales</taxon>
        <taxon>Chaetomiaceae</taxon>
        <taxon>Chaetomium</taxon>
    </lineage>
</organism>
<dbReference type="GO" id="GO:0004497">
    <property type="term" value="F:monooxygenase activity"/>
    <property type="evidence" value="ECO:0007669"/>
    <property type="project" value="UniProtKB-KW"/>
</dbReference>
<dbReference type="InterPro" id="IPR036396">
    <property type="entry name" value="Cyt_P450_sf"/>
</dbReference>
<dbReference type="Gene3D" id="1.10.630.10">
    <property type="entry name" value="Cytochrome P450"/>
    <property type="match status" value="1"/>
</dbReference>
<dbReference type="PANTHER" id="PTHR47582">
    <property type="entry name" value="P450, PUTATIVE (EUROFUNG)-RELATED"/>
    <property type="match status" value="1"/>
</dbReference>
<proteinExistence type="inferred from homology"/>
<keyword evidence="6" id="KW-0349">Heme</keyword>
<dbReference type="EMBL" id="JAUEPN010000008">
    <property type="protein sequence ID" value="KAK3291996.1"/>
    <property type="molecule type" value="Genomic_DNA"/>
</dbReference>
<dbReference type="RefSeq" id="XP_062655510.1">
    <property type="nucleotide sequence ID" value="XM_062800881.1"/>
</dbReference>
<name>A0AAE0HAJ1_9PEZI</name>
<keyword evidence="5" id="KW-0560">Oxidoreductase</keyword>
<sequence>MISLLLLITGVVTIALYLLGRLLTSLLTLPHDPREPPLIHPKIPFIGHIIGLLRHGTKYYSMMAKTTPHPIFTLPVPNGRMYIVTSPTLIASCDRRAKPISFAPYVVEFGRRILAGSPHAVALLSEDLLEERTNRGGGGNLRTQTMAAMHRAQVPGGELDGMVRVVLRCVGGVVDGVVAGDGGVGFEGGLFEWVRGFVTVAGTDAVYGAETNPFRERGAADGVVCCRAVDRDFAMLGLMVLPDILAPRGSRGRKRFFRAFREYYAAGGLETASYLIKARYEANKKYGVSDEDIARFDLGVCTALLVNTVPAVGWTLCHAFSDRALLAKLRQGIEAVVFPPGRPQIATSTRLLVDIKRIAEAVPLLESFVREVLRVESNSASARFVLQDTVLDDGAGNSYLVKKDSFLGMPSAPVHANEAVWGPTAHTFDPTRFLPERQKERKIPASAWRTFGGGNALCPGRHLALREIMSILVVMLLRCDVEPCEEKGRWKLPAKRHHISTSILTPVDDIRVRIRPRKEFKKVKWEFVWGLEAETR</sequence>